<proteinExistence type="predicted"/>
<feature type="compositionally biased region" description="Basic and acidic residues" evidence="1">
    <location>
        <begin position="69"/>
        <end position="131"/>
    </location>
</feature>
<sequence length="164" mass="17935">MPSSKGKPTDPKLREQVKEEVKNMEKGGGKGQWSAWKASEMSKRYEAKGGGYEDQGDNPNEASKGAPKPKKEAVEKGERKAPDAPVGEKKKPASKGSGEKRKDTDNEDTEKKADDKKDEADAKKDDKKANGKETAAQPKEKKQKKEAKEPAKGTRTQPSRGVKK</sequence>
<reference evidence="2 3" key="1">
    <citation type="submission" date="2018-03" db="EMBL/GenBank/DDBJ databases">
        <authorList>
            <person name="Guldener U."/>
        </authorList>
    </citation>
    <scope>NUCLEOTIDE SEQUENCE [LARGE SCALE GENOMIC DNA]</scope>
    <source>
        <strain evidence="2 3">DAOM196992</strain>
    </source>
</reference>
<keyword evidence="3" id="KW-1185">Reference proteome</keyword>
<organism evidence="2 3">
    <name type="scientific">Pseudozyma flocculosa</name>
    <dbReference type="NCBI Taxonomy" id="84751"/>
    <lineage>
        <taxon>Eukaryota</taxon>
        <taxon>Fungi</taxon>
        <taxon>Dikarya</taxon>
        <taxon>Basidiomycota</taxon>
        <taxon>Ustilaginomycotina</taxon>
        <taxon>Ustilaginomycetes</taxon>
        <taxon>Ustilaginales</taxon>
        <taxon>Ustilaginaceae</taxon>
        <taxon>Pseudozyma</taxon>
    </lineage>
</organism>
<evidence type="ECO:0000313" key="2">
    <source>
        <dbReference type="EMBL" id="SPO36005.1"/>
    </source>
</evidence>
<evidence type="ECO:0000313" key="3">
    <source>
        <dbReference type="Proteomes" id="UP000323386"/>
    </source>
</evidence>
<feature type="compositionally biased region" description="Polar residues" evidence="1">
    <location>
        <begin position="154"/>
        <end position="164"/>
    </location>
</feature>
<evidence type="ECO:0000256" key="1">
    <source>
        <dbReference type="SAM" id="MobiDB-lite"/>
    </source>
</evidence>
<dbReference type="OrthoDB" id="3360421at2759"/>
<dbReference type="EMBL" id="OOIP01000003">
    <property type="protein sequence ID" value="SPO36005.1"/>
    <property type="molecule type" value="Genomic_DNA"/>
</dbReference>
<feature type="compositionally biased region" description="Basic and acidic residues" evidence="1">
    <location>
        <begin position="7"/>
        <end position="28"/>
    </location>
</feature>
<name>A0A5C3EW71_9BASI</name>
<dbReference type="AlphaFoldDB" id="A0A5C3EW71"/>
<protein>
    <recommendedName>
        <fullName evidence="4">Hypervirulence associated protein TUDOR domain-containing protein</fullName>
    </recommendedName>
</protein>
<dbReference type="Proteomes" id="UP000323386">
    <property type="component" value="Unassembled WGS sequence"/>
</dbReference>
<gene>
    <name evidence="2" type="ORF">PSFLO_01476</name>
</gene>
<feature type="region of interest" description="Disordered" evidence="1">
    <location>
        <begin position="1"/>
        <end position="164"/>
    </location>
</feature>
<accession>A0A5C3EW71</accession>
<evidence type="ECO:0008006" key="4">
    <source>
        <dbReference type="Google" id="ProtNLM"/>
    </source>
</evidence>